<sequence length="186" mass="21540">MAATIDRTRPHPPSSEQKMRDHFEPCRRTQTTTIAISPMYLPCSCTCIYIVTPPCITNLYHHEPATFADHSNMTCCQTYRPQSIEHVRETMLRIIHRNAKWSSQIRTWFVMSQDYQTRQLITEEGNPFGPICIGHNQHTHTGNTRQPELNSRVAIPSSTRGMPFRAQLEECHVLNPYPELNSRDTF</sequence>
<dbReference type="EMBL" id="CP039354">
    <property type="protein sequence ID" value="QCE10806.1"/>
    <property type="molecule type" value="Genomic_DNA"/>
</dbReference>
<evidence type="ECO:0000256" key="1">
    <source>
        <dbReference type="SAM" id="MobiDB-lite"/>
    </source>
</evidence>
<evidence type="ECO:0000313" key="2">
    <source>
        <dbReference type="EMBL" id="QCE10806.1"/>
    </source>
</evidence>
<feature type="region of interest" description="Disordered" evidence="1">
    <location>
        <begin position="1"/>
        <end position="23"/>
    </location>
</feature>
<keyword evidence="3" id="KW-1185">Reference proteome</keyword>
<protein>
    <submittedName>
        <fullName evidence="2">Uncharacterized protein</fullName>
    </submittedName>
</protein>
<dbReference type="Proteomes" id="UP000501690">
    <property type="component" value="Linkage Group LG10"/>
</dbReference>
<organism evidence="2 3">
    <name type="scientific">Vigna unguiculata</name>
    <name type="common">Cowpea</name>
    <dbReference type="NCBI Taxonomy" id="3917"/>
    <lineage>
        <taxon>Eukaryota</taxon>
        <taxon>Viridiplantae</taxon>
        <taxon>Streptophyta</taxon>
        <taxon>Embryophyta</taxon>
        <taxon>Tracheophyta</taxon>
        <taxon>Spermatophyta</taxon>
        <taxon>Magnoliopsida</taxon>
        <taxon>eudicotyledons</taxon>
        <taxon>Gunneridae</taxon>
        <taxon>Pentapetalae</taxon>
        <taxon>rosids</taxon>
        <taxon>fabids</taxon>
        <taxon>Fabales</taxon>
        <taxon>Fabaceae</taxon>
        <taxon>Papilionoideae</taxon>
        <taxon>50 kb inversion clade</taxon>
        <taxon>NPAAA clade</taxon>
        <taxon>indigoferoid/millettioid clade</taxon>
        <taxon>Phaseoleae</taxon>
        <taxon>Vigna</taxon>
    </lineage>
</organism>
<dbReference type="AlphaFoldDB" id="A0A4D6NAP3"/>
<name>A0A4D6NAP3_VIGUN</name>
<accession>A0A4D6NAP3</accession>
<proteinExistence type="predicted"/>
<gene>
    <name evidence="2" type="ORF">DEO72_LG10g2038</name>
</gene>
<reference evidence="2 3" key="1">
    <citation type="submission" date="2019-04" db="EMBL/GenBank/DDBJ databases">
        <title>An improved genome assembly and genetic linkage map for asparagus bean, Vigna unguiculata ssp. sesquipedialis.</title>
        <authorList>
            <person name="Xia Q."/>
            <person name="Zhang R."/>
            <person name="Dong Y."/>
        </authorList>
    </citation>
    <scope>NUCLEOTIDE SEQUENCE [LARGE SCALE GENOMIC DNA]</scope>
    <source>
        <tissue evidence="2">Leaf</tissue>
    </source>
</reference>
<evidence type="ECO:0000313" key="3">
    <source>
        <dbReference type="Proteomes" id="UP000501690"/>
    </source>
</evidence>